<dbReference type="Gene3D" id="3.30.810.10">
    <property type="entry name" value="2-Layer Sandwich"/>
    <property type="match status" value="1"/>
</dbReference>
<keyword evidence="8 14" id="KW-0863">Zinc-finger</keyword>
<feature type="region of interest" description="Disordered" evidence="16">
    <location>
        <begin position="1223"/>
        <end position="1244"/>
    </location>
</feature>
<feature type="domain" description="PIPK" evidence="19">
    <location>
        <begin position="1414"/>
        <end position="1731"/>
    </location>
</feature>
<dbReference type="GO" id="GO:0000285">
    <property type="term" value="F:1-phosphatidylinositol-3-phosphate 5-kinase activity"/>
    <property type="evidence" value="ECO:0007669"/>
    <property type="project" value="UniProtKB-EC"/>
</dbReference>
<keyword evidence="4 15" id="KW-0808">Transferase</keyword>
<dbReference type="GO" id="GO:0010008">
    <property type="term" value="C:endosome membrane"/>
    <property type="evidence" value="ECO:0007669"/>
    <property type="project" value="UniProtKB-SubCell"/>
</dbReference>
<keyword evidence="5" id="KW-0479">Metal-binding</keyword>
<dbReference type="FunFam" id="3.50.7.10:FF:000007">
    <property type="entry name" value="1-phosphatidylinositol 3-phosphate 5-kinase isoform X1"/>
    <property type="match status" value="1"/>
</dbReference>
<dbReference type="Proteomes" id="UP000494040">
    <property type="component" value="Unassembled WGS sequence"/>
</dbReference>
<dbReference type="Pfam" id="PF01504">
    <property type="entry name" value="PIP5K"/>
    <property type="match status" value="2"/>
</dbReference>
<dbReference type="InterPro" id="IPR013083">
    <property type="entry name" value="Znf_RING/FYVE/PHD"/>
</dbReference>
<dbReference type="GO" id="GO:0008270">
    <property type="term" value="F:zinc ion binding"/>
    <property type="evidence" value="ECO:0007669"/>
    <property type="project" value="UniProtKB-KW"/>
</dbReference>
<evidence type="ECO:0000256" key="15">
    <source>
        <dbReference type="PROSITE-ProRule" id="PRU00781"/>
    </source>
</evidence>
<dbReference type="InterPro" id="IPR043548">
    <property type="entry name" value="PIKfyve"/>
</dbReference>
<dbReference type="PROSITE" id="PS50186">
    <property type="entry name" value="DEP"/>
    <property type="match status" value="1"/>
</dbReference>
<dbReference type="InterPro" id="IPR002498">
    <property type="entry name" value="PInositol-4-P-4/5-kinase_core"/>
</dbReference>
<keyword evidence="10" id="KW-0862">Zinc</keyword>
<evidence type="ECO:0000313" key="20">
    <source>
        <dbReference type="EnsemblMetazoa" id="XP_024081525.1"/>
    </source>
</evidence>
<dbReference type="OrthoDB" id="158357at2759"/>
<evidence type="ECO:0000256" key="5">
    <source>
        <dbReference type="ARBA" id="ARBA00022723"/>
    </source>
</evidence>
<dbReference type="SUPFAM" id="SSF56104">
    <property type="entry name" value="SAICAR synthase-like"/>
    <property type="match status" value="1"/>
</dbReference>
<evidence type="ECO:0000256" key="16">
    <source>
        <dbReference type="SAM" id="MobiDB-lite"/>
    </source>
</evidence>
<evidence type="ECO:0000256" key="11">
    <source>
        <dbReference type="ARBA" id="ARBA00022840"/>
    </source>
</evidence>
<feature type="compositionally biased region" description="Low complexity" evidence="16">
    <location>
        <begin position="1412"/>
        <end position="1421"/>
    </location>
</feature>
<dbReference type="CDD" id="cd03334">
    <property type="entry name" value="Fab1_TCP"/>
    <property type="match status" value="1"/>
</dbReference>
<dbReference type="InterPro" id="IPR017455">
    <property type="entry name" value="Znf_FYVE-rel"/>
</dbReference>
<dbReference type="SUPFAM" id="SSF52029">
    <property type="entry name" value="GroEL apical domain-like"/>
    <property type="match status" value="1"/>
</dbReference>
<dbReference type="InterPro" id="IPR027484">
    <property type="entry name" value="PInositol-4-P-5-kinase_N"/>
</dbReference>
<evidence type="ECO:0000256" key="6">
    <source>
        <dbReference type="ARBA" id="ARBA00022741"/>
    </source>
</evidence>
<dbReference type="PROSITE" id="PS51455">
    <property type="entry name" value="PIPK"/>
    <property type="match status" value="1"/>
</dbReference>
<evidence type="ECO:0000256" key="2">
    <source>
        <dbReference type="ARBA" id="ARBA00012009"/>
    </source>
</evidence>
<dbReference type="GO" id="GO:1903426">
    <property type="term" value="P:regulation of reactive oxygen species biosynthetic process"/>
    <property type="evidence" value="ECO:0007669"/>
    <property type="project" value="TreeGrafter"/>
</dbReference>
<dbReference type="Gene3D" id="3.30.40.10">
    <property type="entry name" value="Zinc/RING finger domain, C3HC4 (zinc finger)"/>
    <property type="match status" value="1"/>
</dbReference>
<evidence type="ECO:0000256" key="7">
    <source>
        <dbReference type="ARBA" id="ARBA00022753"/>
    </source>
</evidence>
<protein>
    <recommendedName>
        <fullName evidence="2">1-phosphatidylinositol-3-phosphate 5-kinase</fullName>
        <ecNumber evidence="2">2.7.1.150</ecNumber>
    </recommendedName>
</protein>
<keyword evidence="6 15" id="KW-0547">Nucleotide-binding</keyword>
<dbReference type="SMART" id="SM00064">
    <property type="entry name" value="FYVE"/>
    <property type="match status" value="1"/>
</dbReference>
<keyword evidence="11 15" id="KW-0067">ATP-binding</keyword>
<feature type="compositionally biased region" description="Basic and acidic residues" evidence="16">
    <location>
        <begin position="1447"/>
        <end position="1459"/>
    </location>
</feature>
<feature type="region of interest" description="Disordered" evidence="16">
    <location>
        <begin position="36"/>
        <end position="59"/>
    </location>
</feature>
<evidence type="ECO:0000259" key="17">
    <source>
        <dbReference type="PROSITE" id="PS50178"/>
    </source>
</evidence>
<dbReference type="PANTHER" id="PTHR46715">
    <property type="entry name" value="1-PHOSPHATIDYLINOSITOL 3-PHOSPHATE 5-KINASE"/>
    <property type="match status" value="1"/>
</dbReference>
<dbReference type="InterPro" id="IPR000591">
    <property type="entry name" value="DEP_dom"/>
</dbReference>
<dbReference type="Gene3D" id="3.30.800.10">
    <property type="entry name" value="Phosphatidylinositol Phosphate Kinase II Beta"/>
    <property type="match status" value="1"/>
</dbReference>
<dbReference type="GO" id="GO:0052810">
    <property type="term" value="F:1-phosphatidylinositol-5-kinase activity"/>
    <property type="evidence" value="ECO:0007669"/>
    <property type="project" value="TreeGrafter"/>
</dbReference>
<feature type="domain" description="FYVE-type" evidence="17">
    <location>
        <begin position="116"/>
        <end position="171"/>
    </location>
</feature>
<dbReference type="InterPro" id="IPR000306">
    <property type="entry name" value="Znf_FYVE"/>
</dbReference>
<dbReference type="OMA" id="QSVWNDT"/>
<dbReference type="EnsemblMetazoa" id="XM_024225757.1">
    <property type="protein sequence ID" value="XP_024081525.1"/>
    <property type="gene ID" value="LOC106663040"/>
</dbReference>
<feature type="region of interest" description="Disordered" evidence="16">
    <location>
        <begin position="211"/>
        <end position="253"/>
    </location>
</feature>
<comment type="subcellular location">
    <subcellularLocation>
        <location evidence="1">Endosome membrane</location>
    </subcellularLocation>
</comment>
<keyword evidence="3" id="KW-0597">Phosphoprotein</keyword>
<keyword evidence="12" id="KW-0472">Membrane</keyword>
<evidence type="ECO:0000256" key="8">
    <source>
        <dbReference type="ARBA" id="ARBA00022771"/>
    </source>
</evidence>
<feature type="compositionally biased region" description="Basic and acidic residues" evidence="16">
    <location>
        <begin position="1395"/>
        <end position="1411"/>
    </location>
</feature>
<dbReference type="SMART" id="SM00049">
    <property type="entry name" value="DEP"/>
    <property type="match status" value="1"/>
</dbReference>
<evidence type="ECO:0000256" key="13">
    <source>
        <dbReference type="ARBA" id="ARBA00052820"/>
    </source>
</evidence>
<feature type="region of interest" description="Disordered" evidence="16">
    <location>
        <begin position="1"/>
        <end position="22"/>
    </location>
</feature>
<dbReference type="Pfam" id="PF00610">
    <property type="entry name" value="DEP"/>
    <property type="match status" value="1"/>
</dbReference>
<dbReference type="GO" id="GO:0090385">
    <property type="term" value="P:phagosome-lysosome fusion"/>
    <property type="evidence" value="ECO:0007669"/>
    <property type="project" value="TreeGrafter"/>
</dbReference>
<feature type="compositionally biased region" description="Basic and acidic residues" evidence="16">
    <location>
        <begin position="1223"/>
        <end position="1237"/>
    </location>
</feature>
<dbReference type="RefSeq" id="XP_024081525.1">
    <property type="nucleotide sequence ID" value="XM_024225757.1"/>
</dbReference>
<dbReference type="GO" id="GO:0032438">
    <property type="term" value="P:melanosome organization"/>
    <property type="evidence" value="ECO:0007669"/>
    <property type="project" value="TreeGrafter"/>
</dbReference>
<dbReference type="CDD" id="cd15725">
    <property type="entry name" value="FYVE_PIKfyve_Fab1"/>
    <property type="match status" value="1"/>
</dbReference>
<proteinExistence type="predicted"/>
<evidence type="ECO:0000256" key="12">
    <source>
        <dbReference type="ARBA" id="ARBA00023136"/>
    </source>
</evidence>
<evidence type="ECO:0000256" key="10">
    <source>
        <dbReference type="ARBA" id="ARBA00022833"/>
    </source>
</evidence>
<dbReference type="PROSITE" id="PS50178">
    <property type="entry name" value="ZF_FYVE"/>
    <property type="match status" value="1"/>
</dbReference>
<keyword evidence="9 15" id="KW-0418">Kinase</keyword>
<organism evidence="20 21">
    <name type="scientific">Cimex lectularius</name>
    <name type="common">Bed bug</name>
    <name type="synonym">Acanthia lectularia</name>
    <dbReference type="NCBI Taxonomy" id="79782"/>
    <lineage>
        <taxon>Eukaryota</taxon>
        <taxon>Metazoa</taxon>
        <taxon>Ecdysozoa</taxon>
        <taxon>Arthropoda</taxon>
        <taxon>Hexapoda</taxon>
        <taxon>Insecta</taxon>
        <taxon>Pterygota</taxon>
        <taxon>Neoptera</taxon>
        <taxon>Paraneoptera</taxon>
        <taxon>Hemiptera</taxon>
        <taxon>Heteroptera</taxon>
        <taxon>Panheteroptera</taxon>
        <taxon>Cimicomorpha</taxon>
        <taxon>Cimicidae</taxon>
        <taxon>Cimex</taxon>
    </lineage>
</organism>
<evidence type="ECO:0000256" key="4">
    <source>
        <dbReference type="ARBA" id="ARBA00022679"/>
    </source>
</evidence>
<feature type="domain" description="DEP" evidence="18">
    <location>
        <begin position="266"/>
        <end position="341"/>
    </location>
</feature>
<dbReference type="Gene3D" id="3.50.7.10">
    <property type="entry name" value="GroEL"/>
    <property type="match status" value="1"/>
</dbReference>
<sequence length="1756" mass="199096">MSKDDQGESGLTEFAPLSPDEKLGLSNLFSRFFKKSDKAKPSEGEASGEQQLDNDNTWKEGEFEENKALDPRFLIGMKEVRSLPNVRMRISSLLALRTSGGQSYNETELKQYWMPDSVSKECYDCSEKFTTFRRRHHCRVCGQIFCSRCCNQEIPGKIMNCTGVLRVCTWCGRAVLTEFQSAAMGSNVPEELKLLIEDLQAKFGGSGDLQFETPSNQGRCSSVTPDREESHRKPSVGYQEERFGNARPDTGGRRNSLRCLLDEALTTGGIVCASHRYRFRTYYSCFPATQLVDWLILHNKAANRVQAVALGQAMLKSQYLECVNYDTNTFSDNNLLYKIVPAETVQEEIQDSSGDSSSEYLHEKTSELSFNDVSSCNTMASNDYKKQTDLSDVSPSKIVPDDTIKAVEEVSLLGGDALPSVDWNTVDSSHLSKHQCEALENLRCTFANHCSNYLRQILNSESVPQSWVEVIRPLACRVVKNIRPERAKTWSEAMDIRQYVHIKKVSGGERRECEIIQGLVCSKNLTHRAMPKKMVDPQILLLGSAIMYQRVEGKYLSLEPAIMQEHDYLQRAVSKIVDLGPNLVIVGKSVTRLAQEMLYSKGISLVINAKPALLERLSRFTGADILGSVDAHLGSPRLGTCKLFCLRTFMTESKRQKTLMVFEGCPYPELGCTVLLRGGLIQELTKVKKAIASLIFAYYNARLEVSYHMDAGAVVPSTQNVFLDSLEQNLLSEDCFDVKSKTKQHNSHQTEERHRTEAVSDFSDPLRAWKGNCANTNDELSVTEVPFGNSFRKALEDNILSISPFLKFSLPYLESEEGKQSVLRSFFSKELYWSAQLTDNLPKQRLNLSSDCTGNIMENVKLKDVHEFVKAKLIESVDSNEIKALLASYRATGGRFPIKMTKPTKMEAYYDQLVINNINASKNIKDGTPKDVLDPDNHQRLLMLFCSYTQNRSSPTFCVDPEIVNMEMYGRMDIPLGLFLEKYCFRDDYVCSHCDNPIKFHTRRFVHNGGVININLYTLDQELPLSGIFMWSSCSKCGQTTSLKSMSPGSRCLSFAKYLEMRFHGDMYHLNNSECRHSLYQDHVHHFTKGSILASFMYSKITIWEISLPPKELKMDIESYNELVKLEEIKAWWLMGTQILSLCLDKIYSFNLSDSQTSSLLVQLQRDQSLLKSRVEESQTKRSTEEENPLSLKSVWSDEDSLVAIKRQLAEFVEDWNVRLAEAETSSKKEDKRKSIEAKPSPNPLSELVIEGEKEVENIMETSDLTIGEEINENEDIRSVDATETESAPETDDDAGGYHVALTETKSVHTDKKSVKQIFSQFLPNSNQNIHLQMPANNLEHYLLPVGVYVPLVVYEKEHSSIIAYALNSHSYKQALEKLRNSEQSMSSPSNKRKSGSEFTKEEGSLGEKRSVLSYLRSSSSGPMDKGTSKIEGVQYNPNLDGSLEEEATKVEDKNKPTKPESQNIEIQFNDNTSSFKVKIYYAENFSRLRAAVLSEGEEGFIRSLSRCVTWAASGGKSGSKFSKTKDDRFILKEMTRLEMQLFVNFAPQYFNYINCVSSGMPTLLGKILGVYRVIIKSEKTNYTMKMLVMEHLFYNRVIKHKFDLKGSVRNRLISTSSDHSETVLLDENLIKMTCDNPLYILSHSKTVLMQAIQNDTEFLASQSVMDYSLLVGLDETKNELVLGIIDYIRGYTWDKKIETMVKRIGQNKEPTIIPADEYRERFIAAMHRYFLPVPDRWTGLGRGVDLLDNEIRQVR</sequence>
<evidence type="ECO:0000256" key="3">
    <source>
        <dbReference type="ARBA" id="ARBA00022553"/>
    </source>
</evidence>
<feature type="region of interest" description="Disordered" evidence="16">
    <location>
        <begin position="1268"/>
        <end position="1297"/>
    </location>
</feature>
<keyword evidence="21" id="KW-1185">Reference proteome</keyword>
<dbReference type="Pfam" id="PF00118">
    <property type="entry name" value="Cpn60_TCP1"/>
    <property type="match status" value="1"/>
</dbReference>
<evidence type="ECO:0000259" key="18">
    <source>
        <dbReference type="PROSITE" id="PS50186"/>
    </source>
</evidence>
<evidence type="ECO:0000256" key="14">
    <source>
        <dbReference type="PROSITE-ProRule" id="PRU00091"/>
    </source>
</evidence>
<dbReference type="SMART" id="SM00330">
    <property type="entry name" value="PIPKc"/>
    <property type="match status" value="1"/>
</dbReference>
<dbReference type="FunFam" id="3.30.810.10:FF:000001">
    <property type="entry name" value="1-phosphatidylinositol 3-phosphate 5-kinase FAB1"/>
    <property type="match status" value="1"/>
</dbReference>
<feature type="compositionally biased region" description="Polar residues" evidence="16">
    <location>
        <begin position="212"/>
        <end position="224"/>
    </location>
</feature>
<evidence type="ECO:0000256" key="9">
    <source>
        <dbReference type="ARBA" id="ARBA00022777"/>
    </source>
</evidence>
<dbReference type="InterPro" id="IPR044769">
    <property type="entry name" value="PIKfyve_PIPKc"/>
</dbReference>
<evidence type="ECO:0000259" key="19">
    <source>
        <dbReference type="PROSITE" id="PS51455"/>
    </source>
</evidence>
<evidence type="ECO:0000313" key="21">
    <source>
        <dbReference type="Proteomes" id="UP000494040"/>
    </source>
</evidence>
<dbReference type="PANTHER" id="PTHR46715:SF1">
    <property type="entry name" value="1-PHOSPHATIDYLINOSITOL 3-PHOSPHATE 5-KINASE"/>
    <property type="match status" value="1"/>
</dbReference>
<dbReference type="InterPro" id="IPR002423">
    <property type="entry name" value="Cpn60/GroEL/TCP-1"/>
</dbReference>
<dbReference type="KEGG" id="clec:106663040"/>
<reference evidence="20" key="1">
    <citation type="submission" date="2022-01" db="UniProtKB">
        <authorList>
            <consortium name="EnsemblMetazoa"/>
        </authorList>
    </citation>
    <scope>IDENTIFICATION</scope>
</reference>
<feature type="compositionally biased region" description="Acidic residues" evidence="16">
    <location>
        <begin position="1283"/>
        <end position="1295"/>
    </location>
</feature>
<dbReference type="FunFam" id="3.30.40.10:FF:000057">
    <property type="entry name" value="1-phosphatidylinositol 3-phosphate 5-kinase isoform X1"/>
    <property type="match status" value="1"/>
</dbReference>
<dbReference type="EC" id="2.7.1.150" evidence="2"/>
<keyword evidence="7" id="KW-0967">Endosome</keyword>
<dbReference type="CDD" id="cd17300">
    <property type="entry name" value="PIPKc_PIKfyve"/>
    <property type="match status" value="1"/>
</dbReference>
<dbReference type="InterPro" id="IPR036388">
    <property type="entry name" value="WH-like_DNA-bd_sf"/>
</dbReference>
<dbReference type="SUPFAM" id="SSF57903">
    <property type="entry name" value="FYVE/PHD zinc finger"/>
    <property type="match status" value="1"/>
</dbReference>
<dbReference type="GO" id="GO:0035556">
    <property type="term" value="P:intracellular signal transduction"/>
    <property type="evidence" value="ECO:0007669"/>
    <property type="project" value="InterPro"/>
</dbReference>
<name>A0A8I6SSI9_CIMLE</name>
<feature type="region of interest" description="Disordered" evidence="16">
    <location>
        <begin position="1379"/>
        <end position="1464"/>
    </location>
</feature>
<dbReference type="CTD" id="37033"/>
<accession>A0A8I6SSI9</accession>
<comment type="catalytic activity">
    <reaction evidence="13">
        <text>a 1,2-diacyl-sn-glycero-3-phospho-(1D-myo-inositol-3-phosphate) + ATP = a 1,2-diacyl-sn-glycero-3-phospho-(1D-myo-inositol-3,5-bisphosphate) + ADP + H(+)</text>
        <dbReference type="Rhea" id="RHEA:13609"/>
        <dbReference type="ChEBI" id="CHEBI:15378"/>
        <dbReference type="ChEBI" id="CHEBI:30616"/>
        <dbReference type="ChEBI" id="CHEBI:57923"/>
        <dbReference type="ChEBI" id="CHEBI:58088"/>
        <dbReference type="ChEBI" id="CHEBI:456216"/>
        <dbReference type="EC" id="2.7.1.150"/>
    </reaction>
    <physiologicalReaction direction="left-to-right" evidence="13">
        <dbReference type="Rhea" id="RHEA:13610"/>
    </physiologicalReaction>
</comment>
<dbReference type="Pfam" id="PF01363">
    <property type="entry name" value="FYVE"/>
    <property type="match status" value="1"/>
</dbReference>
<evidence type="ECO:0000256" key="1">
    <source>
        <dbReference type="ARBA" id="ARBA00004608"/>
    </source>
</evidence>
<dbReference type="Gene3D" id="1.10.10.10">
    <property type="entry name" value="Winged helix-like DNA-binding domain superfamily/Winged helix DNA-binding domain"/>
    <property type="match status" value="1"/>
</dbReference>
<dbReference type="InterPro" id="IPR036390">
    <property type="entry name" value="WH_DNA-bd_sf"/>
</dbReference>
<dbReference type="GO" id="GO:0005524">
    <property type="term" value="F:ATP binding"/>
    <property type="evidence" value="ECO:0007669"/>
    <property type="project" value="UniProtKB-UniRule"/>
</dbReference>
<dbReference type="InterPro" id="IPR027409">
    <property type="entry name" value="GroEL-like_apical_dom_sf"/>
</dbReference>
<dbReference type="InterPro" id="IPR011011">
    <property type="entry name" value="Znf_FYVE_PHD"/>
</dbReference>
<dbReference type="InterPro" id="IPR027483">
    <property type="entry name" value="PInositol-4-P-4/5-kinase_C_sf"/>
</dbReference>
<dbReference type="GO" id="GO:0046488">
    <property type="term" value="P:phosphatidylinositol metabolic process"/>
    <property type="evidence" value="ECO:0007669"/>
    <property type="project" value="UniProtKB-UniRule"/>
</dbReference>
<dbReference type="SUPFAM" id="SSF46785">
    <property type="entry name" value="Winged helix' DNA-binding domain"/>
    <property type="match status" value="1"/>
</dbReference>
<dbReference type="GeneID" id="106663040"/>